<dbReference type="EMBL" id="AP019860">
    <property type="protein sequence ID" value="BBM86884.1"/>
    <property type="molecule type" value="Genomic_DNA"/>
</dbReference>
<dbReference type="KEGG" id="uam:UABAM_05286"/>
<sequence>MSKEMKPPWEVFPTYERYTIGWRMGAGEQYRYDWYDFLKRIPKKLESRLAYLKRHRPAPINWGASVYQVLYPDSDYDDYNKEKTPELLDMGVIEYDAAYNTWLKMQNEIAWPWAKGFFDGPEETLRYNTREFWFFSRQFQNEKTPSNIHIPDAWQGIAEEIQTGKMSDVNPEKGLLTLAKMLCAGSIKPPWFYELSLDDFEDNFEMDMGYVDAFRLWIMCSFDDDLLLRDMLEKFGTPSSWKQWIEEQCDF</sequence>
<dbReference type="OrthoDB" id="276414at2"/>
<dbReference type="RefSeq" id="WP_151970920.1">
    <property type="nucleotide sequence ID" value="NZ_AP019860.1"/>
</dbReference>
<evidence type="ECO:0000313" key="1">
    <source>
        <dbReference type="EMBL" id="BBM86884.1"/>
    </source>
</evidence>
<protein>
    <submittedName>
        <fullName evidence="1">Uncharacterized protein</fullName>
    </submittedName>
</protein>
<dbReference type="Proteomes" id="UP000326354">
    <property type="component" value="Chromosome"/>
</dbReference>
<name>A0A5S9F6Q9_UABAM</name>
<proteinExistence type="predicted"/>
<dbReference type="AlphaFoldDB" id="A0A5S9F6Q9"/>
<reference evidence="1 2" key="1">
    <citation type="submission" date="2019-08" db="EMBL/GenBank/DDBJ databases">
        <title>Complete genome sequence of Candidatus Uab amorphum.</title>
        <authorList>
            <person name="Shiratori T."/>
            <person name="Suzuki S."/>
            <person name="Kakizawa Y."/>
            <person name="Ishida K."/>
        </authorList>
    </citation>
    <scope>NUCLEOTIDE SEQUENCE [LARGE SCALE GENOMIC DNA]</scope>
    <source>
        <strain evidence="1 2">SRT547</strain>
    </source>
</reference>
<accession>A0A5S9F6Q9</accession>
<gene>
    <name evidence="1" type="ORF">UABAM_05286</name>
</gene>
<evidence type="ECO:0000313" key="2">
    <source>
        <dbReference type="Proteomes" id="UP000326354"/>
    </source>
</evidence>
<organism evidence="1 2">
    <name type="scientific">Uabimicrobium amorphum</name>
    <dbReference type="NCBI Taxonomy" id="2596890"/>
    <lineage>
        <taxon>Bacteria</taxon>
        <taxon>Pseudomonadati</taxon>
        <taxon>Planctomycetota</taxon>
        <taxon>Candidatus Uabimicrobiia</taxon>
        <taxon>Candidatus Uabimicrobiales</taxon>
        <taxon>Candidatus Uabimicrobiaceae</taxon>
        <taxon>Candidatus Uabimicrobium</taxon>
    </lineage>
</organism>
<keyword evidence="2" id="KW-1185">Reference proteome</keyword>